<dbReference type="AlphaFoldDB" id="A0A238FR99"/>
<dbReference type="OrthoDB" id="9871914at2759"/>
<proteinExistence type="predicted"/>
<evidence type="ECO:0000313" key="3">
    <source>
        <dbReference type="Proteomes" id="UP000198372"/>
    </source>
</evidence>
<dbReference type="Pfam" id="PF14705">
    <property type="entry name" value="Costars"/>
    <property type="match status" value="1"/>
</dbReference>
<sequence>MLRFSTAGRDQELRYAQQLRTTELRVWDLVRQDGQHTWVWTTMASTVEALNGTLRSAKRQKKVTFDAELLMMPKDKDVQVVLLSTE</sequence>
<dbReference type="Gene3D" id="1.10.10.1540">
    <property type="entry name" value="Costar domain"/>
    <property type="match status" value="1"/>
</dbReference>
<name>A0A238FR99_9BASI</name>
<protein>
    <submittedName>
        <fullName evidence="2">BQ2448_6056 protein</fullName>
    </submittedName>
</protein>
<evidence type="ECO:0000259" key="1">
    <source>
        <dbReference type="Pfam" id="PF14705"/>
    </source>
</evidence>
<reference evidence="3" key="1">
    <citation type="submission" date="2016-09" db="EMBL/GenBank/DDBJ databases">
        <authorList>
            <person name="Jeantristanb JTB J.-T."/>
            <person name="Ricardo R."/>
        </authorList>
    </citation>
    <scope>NUCLEOTIDE SEQUENCE [LARGE SCALE GENOMIC DNA]</scope>
</reference>
<organism evidence="2 3">
    <name type="scientific">Microbotryum intermedium</name>
    <dbReference type="NCBI Taxonomy" id="269621"/>
    <lineage>
        <taxon>Eukaryota</taxon>
        <taxon>Fungi</taxon>
        <taxon>Dikarya</taxon>
        <taxon>Basidiomycota</taxon>
        <taxon>Pucciniomycotina</taxon>
        <taxon>Microbotryomycetes</taxon>
        <taxon>Microbotryales</taxon>
        <taxon>Microbotryaceae</taxon>
        <taxon>Microbotryum</taxon>
    </lineage>
</organism>
<gene>
    <name evidence="2" type="ORF">BQ2448_6056</name>
</gene>
<accession>A0A238FR99</accession>
<dbReference type="EMBL" id="FMSP01000019">
    <property type="protein sequence ID" value="SCV73626.1"/>
    <property type="molecule type" value="Genomic_DNA"/>
</dbReference>
<keyword evidence="3" id="KW-1185">Reference proteome</keyword>
<dbReference type="InterPro" id="IPR027817">
    <property type="entry name" value="Costars_dom"/>
</dbReference>
<dbReference type="Proteomes" id="UP000198372">
    <property type="component" value="Unassembled WGS sequence"/>
</dbReference>
<dbReference type="InterPro" id="IPR038095">
    <property type="entry name" value="Costars_sf"/>
</dbReference>
<feature type="domain" description="Costars" evidence="1">
    <location>
        <begin position="42"/>
        <end position="83"/>
    </location>
</feature>
<evidence type="ECO:0000313" key="2">
    <source>
        <dbReference type="EMBL" id="SCV73626.1"/>
    </source>
</evidence>